<comment type="caution">
    <text evidence="1">The sequence shown here is derived from an EMBL/GenBank/DDBJ whole genome shotgun (WGS) entry which is preliminary data.</text>
</comment>
<proteinExistence type="predicted"/>
<dbReference type="EMBL" id="BGPR01093192">
    <property type="protein sequence ID" value="GBM30019.1"/>
    <property type="molecule type" value="Genomic_DNA"/>
</dbReference>
<dbReference type="AlphaFoldDB" id="A0A4Y2ENW4"/>
<sequence>VLTLTQKAAYIISGEYLIWLREDVGKVQIDGVPKLPKSSFKWFQKRIIKTEINKMICS</sequence>
<reference evidence="1 2" key="1">
    <citation type="journal article" date="2019" name="Sci. Rep.">
        <title>Orb-weaving spider Araneus ventricosus genome elucidates the spidroin gene catalogue.</title>
        <authorList>
            <person name="Kono N."/>
            <person name="Nakamura H."/>
            <person name="Ohtoshi R."/>
            <person name="Moran D.A.P."/>
            <person name="Shinohara A."/>
            <person name="Yoshida Y."/>
            <person name="Fujiwara M."/>
            <person name="Mori M."/>
            <person name="Tomita M."/>
            <person name="Arakawa K."/>
        </authorList>
    </citation>
    <scope>NUCLEOTIDE SEQUENCE [LARGE SCALE GENOMIC DNA]</scope>
</reference>
<gene>
    <name evidence="1" type="ORF">AVEN_147721_1</name>
</gene>
<evidence type="ECO:0000313" key="1">
    <source>
        <dbReference type="EMBL" id="GBM30019.1"/>
    </source>
</evidence>
<protein>
    <submittedName>
        <fullName evidence="1">Uncharacterized protein</fullName>
    </submittedName>
</protein>
<name>A0A4Y2ENW4_ARAVE</name>
<feature type="non-terminal residue" evidence="1">
    <location>
        <position position="1"/>
    </location>
</feature>
<evidence type="ECO:0000313" key="2">
    <source>
        <dbReference type="Proteomes" id="UP000499080"/>
    </source>
</evidence>
<keyword evidence="2" id="KW-1185">Reference proteome</keyword>
<dbReference type="Proteomes" id="UP000499080">
    <property type="component" value="Unassembled WGS sequence"/>
</dbReference>
<accession>A0A4Y2ENW4</accession>
<organism evidence="1 2">
    <name type="scientific">Araneus ventricosus</name>
    <name type="common">Orbweaver spider</name>
    <name type="synonym">Epeira ventricosa</name>
    <dbReference type="NCBI Taxonomy" id="182803"/>
    <lineage>
        <taxon>Eukaryota</taxon>
        <taxon>Metazoa</taxon>
        <taxon>Ecdysozoa</taxon>
        <taxon>Arthropoda</taxon>
        <taxon>Chelicerata</taxon>
        <taxon>Arachnida</taxon>
        <taxon>Araneae</taxon>
        <taxon>Araneomorphae</taxon>
        <taxon>Entelegynae</taxon>
        <taxon>Araneoidea</taxon>
        <taxon>Araneidae</taxon>
        <taxon>Araneus</taxon>
    </lineage>
</organism>